<evidence type="ECO:0000259" key="3">
    <source>
        <dbReference type="PROSITE" id="PS00624"/>
    </source>
</evidence>
<dbReference type="InterPro" id="IPR012132">
    <property type="entry name" value="GMC_OxRdtase"/>
</dbReference>
<dbReference type="InterPro" id="IPR000172">
    <property type="entry name" value="GMC_OxRdtase_N"/>
</dbReference>
<dbReference type="AlphaFoldDB" id="A0A5K1JYY9"/>
<dbReference type="Pfam" id="PF00732">
    <property type="entry name" value="GMC_oxred_N"/>
    <property type="match status" value="1"/>
</dbReference>
<dbReference type="GO" id="GO:0016614">
    <property type="term" value="F:oxidoreductase activity, acting on CH-OH group of donors"/>
    <property type="evidence" value="ECO:0007669"/>
    <property type="project" value="InterPro"/>
</dbReference>
<dbReference type="EMBL" id="LR725766">
    <property type="protein sequence ID" value="VWO96598.1"/>
    <property type="molecule type" value="Genomic_DNA"/>
</dbReference>
<comment type="similarity">
    <text evidence="2">Belongs to the GMC oxidoreductase family.</text>
</comment>
<proteinExistence type="inferred from homology"/>
<dbReference type="InterPro" id="IPR036188">
    <property type="entry name" value="FAD/NAD-bd_sf"/>
</dbReference>
<sequence>MTRVPELSPKDVGAHVPVSPNLAPETYTYDYIIVGGGTAGCTLASRLTEDPSVTVLLIERGPVADTWGSRVPLISANPFDKDTLAHRWWSLPLERAEDRYVEVVRGTSGDYNQWKALGNDGWGYDDLEPYFMKSEKCRTHPGSKFRGSEGHWENRTNPDPFRTNALVDAALQKLGIPHVSDFNSPDAPAACTGVLECTMDTKNFRHSTFRAFLPPELTQKRKAQLKIVPDTIATRIEFAGGGSHNLRAIGVHFEGRTMRSAPDRYYAKAGREIILCAGALGSPQVLMLSGIGPKEHLIEHRIPVVRDIPAVGAHLRDHLGLPVMFEVPLADTMHHIESSTTKQLVELLKYLITGGGLLSAPLQSCSTFFPSRLLDGDGVLSVANPRDLDASVPENAPDIELMHIPHNSSECNTPDGVGVYSLMVSLIRPKSEGTVRLATSNPRAMPNVDLGYLTSPEDYIPLRKGVRFVLRIVEEVRKQGYPIKGLAVPTGRSDEDLDKMGAGVDGERSSVVDTELRVHGIQGLRVCDASVFPEIIGSHTMAPVVMVAEKCADLLKGQKRA</sequence>
<dbReference type="Gene3D" id="3.30.560.10">
    <property type="entry name" value="Glucose Oxidase, domain 3"/>
    <property type="match status" value="1"/>
</dbReference>
<dbReference type="PROSITE" id="PS00624">
    <property type="entry name" value="GMC_OXRED_2"/>
    <property type="match status" value="1"/>
</dbReference>
<evidence type="ECO:0000256" key="1">
    <source>
        <dbReference type="ARBA" id="ARBA00001974"/>
    </source>
</evidence>
<protein>
    <submittedName>
        <fullName evidence="4">Alcohol oxidase</fullName>
    </submittedName>
</protein>
<dbReference type="Gene3D" id="3.50.50.60">
    <property type="entry name" value="FAD/NAD(P)-binding domain"/>
    <property type="match status" value="1"/>
</dbReference>
<name>A0A5K1JYY9_9APHY</name>
<dbReference type="PIRSF" id="PIRSF000137">
    <property type="entry name" value="Alcohol_oxidase"/>
    <property type="match status" value="1"/>
</dbReference>
<dbReference type="GO" id="GO:0050660">
    <property type="term" value="F:flavin adenine dinucleotide binding"/>
    <property type="evidence" value="ECO:0007669"/>
    <property type="project" value="InterPro"/>
</dbReference>
<comment type="cofactor">
    <cofactor evidence="1">
        <name>FAD</name>
        <dbReference type="ChEBI" id="CHEBI:57692"/>
    </cofactor>
</comment>
<dbReference type="SUPFAM" id="SSF54373">
    <property type="entry name" value="FAD-linked reductases, C-terminal domain"/>
    <property type="match status" value="1"/>
</dbReference>
<evidence type="ECO:0000313" key="4">
    <source>
        <dbReference type="EMBL" id="VWO96598.1"/>
    </source>
</evidence>
<dbReference type="PANTHER" id="PTHR11552">
    <property type="entry name" value="GLUCOSE-METHANOL-CHOLINE GMC OXIDOREDUCTASE"/>
    <property type="match status" value="1"/>
</dbReference>
<feature type="domain" description="Glucose-methanol-choline oxidoreductase N-terminal" evidence="3">
    <location>
        <begin position="278"/>
        <end position="292"/>
    </location>
</feature>
<dbReference type="SUPFAM" id="SSF51905">
    <property type="entry name" value="FAD/NAD(P)-binding domain"/>
    <property type="match status" value="1"/>
</dbReference>
<dbReference type="Pfam" id="PF05199">
    <property type="entry name" value="GMC_oxred_C"/>
    <property type="match status" value="1"/>
</dbReference>
<dbReference type="InterPro" id="IPR007867">
    <property type="entry name" value="GMC_OxRtase_C"/>
</dbReference>
<dbReference type="PANTHER" id="PTHR11552:SF219">
    <property type="entry name" value="GLUCOSE-METHANOL-CHOLINE OXIDOREDUCTASE N-TERMINAL DOMAIN-CONTAINING PROTEIN"/>
    <property type="match status" value="1"/>
</dbReference>
<reference evidence="4" key="1">
    <citation type="submission" date="2019-10" db="EMBL/GenBank/DDBJ databases">
        <authorList>
            <person name="Nor Muhammad N."/>
        </authorList>
    </citation>
    <scope>NUCLEOTIDE SEQUENCE</scope>
</reference>
<evidence type="ECO:0000256" key="2">
    <source>
        <dbReference type="ARBA" id="ARBA00010790"/>
    </source>
</evidence>
<organism evidence="4">
    <name type="scientific">Ganoderma boninense</name>
    <dbReference type="NCBI Taxonomy" id="34458"/>
    <lineage>
        <taxon>Eukaryota</taxon>
        <taxon>Fungi</taxon>
        <taxon>Dikarya</taxon>
        <taxon>Basidiomycota</taxon>
        <taxon>Agaricomycotina</taxon>
        <taxon>Agaricomycetes</taxon>
        <taxon>Polyporales</taxon>
        <taxon>Polyporaceae</taxon>
        <taxon>Ganoderma</taxon>
    </lineage>
</organism>
<gene>
    <name evidence="4" type="primary">Q9P304</name>
</gene>
<accession>A0A5K1JYY9</accession>